<dbReference type="PROSITE" id="PS50089">
    <property type="entry name" value="ZF_RING_2"/>
    <property type="match status" value="1"/>
</dbReference>
<dbReference type="InterPro" id="IPR001841">
    <property type="entry name" value="Znf_RING"/>
</dbReference>
<dbReference type="InterPro" id="IPR054694">
    <property type="entry name" value="Parkin-like_IBR"/>
</dbReference>
<keyword evidence="4" id="KW-0808">Transferase</keyword>
<dbReference type="InterPro" id="IPR013083">
    <property type="entry name" value="Znf_RING/FYVE/PHD"/>
</dbReference>
<evidence type="ECO:0000259" key="13">
    <source>
        <dbReference type="PROSITE" id="PS51873"/>
    </source>
</evidence>
<keyword evidence="7 10" id="KW-0863">Zinc-finger</keyword>
<evidence type="ECO:0000256" key="8">
    <source>
        <dbReference type="ARBA" id="ARBA00022786"/>
    </source>
</evidence>
<feature type="domain" description="RING-type" evidence="12">
    <location>
        <begin position="293"/>
        <end position="341"/>
    </location>
</feature>
<evidence type="ECO:0000313" key="14">
    <source>
        <dbReference type="EMBL" id="OCB92092.1"/>
    </source>
</evidence>
<dbReference type="InterPro" id="IPR044066">
    <property type="entry name" value="TRIAD_supradom"/>
</dbReference>
<evidence type="ECO:0000256" key="4">
    <source>
        <dbReference type="ARBA" id="ARBA00022679"/>
    </source>
</evidence>
<feature type="domain" description="RING-type" evidence="13">
    <location>
        <begin position="289"/>
        <end position="523"/>
    </location>
</feature>
<dbReference type="InterPro" id="IPR027370">
    <property type="entry name" value="Znf-RING_euk"/>
</dbReference>
<keyword evidence="6" id="KW-0677">Repeat</keyword>
<sequence>MLSRLCQDSKARDGDVSCAVVITRPPEIVSCLKIARVSQDLFVIFDSHPRPAHPDGAAFFFSSSLEDSVDHLTELFPVNENLLGPKSDLQWQAELLAHVSGHFFVCSNNDMRMSRVAEQAFLEASCAILSARAQEKESSSKCMILSSENERLKTDLGLAEDQVQELKRKKAAHFLDQAEPYWLKHALEPDSSVRQLHSSSVRNGTDFASRHRNPIRVTESGSISYREDGHSHQWHESSLRNSGKGKEKARYSEHEDDFDTAVRTHLEFQAEEAELAAQLQYLQATLVQETFDCSICMDQLPIDDVARLDDCEHSFCRACIRQYISTKLDERKFPIPCPCCTTAKDGGRVGGSECFTAACDSDAHCLADLAVSVTLIHQIGVSEQVYAIFNELQISKFSVPIDCRRCNQSAFVDKREYERTKILLCPFRDCTYSWCKDCQKEVPISTDGPIHSCDGSEELNHLMSRQGWKHCPGCQTPTEKTEGCNHMTCGTPGCNTHFCYTCGGLIVRSSQRAEINAEVKRHYNANCALFHVPRED</sequence>
<keyword evidence="15" id="KW-1185">Reference proteome</keyword>
<dbReference type="GO" id="GO:0016567">
    <property type="term" value="P:protein ubiquitination"/>
    <property type="evidence" value="ECO:0007669"/>
    <property type="project" value="InterPro"/>
</dbReference>
<dbReference type="InterPro" id="IPR017907">
    <property type="entry name" value="Znf_RING_CS"/>
</dbReference>
<keyword evidence="9" id="KW-0862">Zinc</keyword>
<comment type="pathway">
    <text evidence="2">Protein modification; protein ubiquitination.</text>
</comment>
<dbReference type="PROSITE" id="PS51873">
    <property type="entry name" value="TRIAD"/>
    <property type="match status" value="1"/>
</dbReference>
<dbReference type="CDD" id="cd22584">
    <property type="entry name" value="Rcat_RBR_unk"/>
    <property type="match status" value="1"/>
</dbReference>
<protein>
    <recommendedName>
        <fullName evidence="3">RBR-type E3 ubiquitin transferase</fullName>
        <ecNumber evidence="3">2.3.2.31</ecNumber>
    </recommendedName>
</protein>
<accession>A0A9Q5I6E6</accession>
<name>A0A9Q5I6E6_SANBA</name>
<feature type="compositionally biased region" description="Basic and acidic residues" evidence="11">
    <location>
        <begin position="225"/>
        <end position="253"/>
    </location>
</feature>
<dbReference type="EMBL" id="LNZH02000034">
    <property type="protein sequence ID" value="OCB92092.1"/>
    <property type="molecule type" value="Genomic_DNA"/>
</dbReference>
<proteinExistence type="predicted"/>
<keyword evidence="8" id="KW-0833">Ubl conjugation pathway</keyword>
<organism evidence="14 15">
    <name type="scientific">Sanghuangporus baumii</name>
    <name type="common">Phellinus baumii</name>
    <dbReference type="NCBI Taxonomy" id="108892"/>
    <lineage>
        <taxon>Eukaryota</taxon>
        <taxon>Fungi</taxon>
        <taxon>Dikarya</taxon>
        <taxon>Basidiomycota</taxon>
        <taxon>Agaricomycotina</taxon>
        <taxon>Agaricomycetes</taxon>
        <taxon>Hymenochaetales</taxon>
        <taxon>Hymenochaetaceae</taxon>
        <taxon>Sanghuangporus</taxon>
    </lineage>
</organism>
<dbReference type="PANTHER" id="PTHR11685">
    <property type="entry name" value="RBR FAMILY RING FINGER AND IBR DOMAIN-CONTAINING"/>
    <property type="match status" value="1"/>
</dbReference>
<dbReference type="EC" id="2.3.2.31" evidence="3"/>
<keyword evidence="5" id="KW-0479">Metal-binding</keyword>
<dbReference type="InterPro" id="IPR031127">
    <property type="entry name" value="E3_UB_ligase_RBR"/>
</dbReference>
<dbReference type="PROSITE" id="PS00518">
    <property type="entry name" value="ZF_RING_1"/>
    <property type="match status" value="1"/>
</dbReference>
<dbReference type="SMART" id="SM00184">
    <property type="entry name" value="RING"/>
    <property type="match status" value="1"/>
</dbReference>
<dbReference type="Pfam" id="PF22605">
    <property type="entry name" value="IBR_2"/>
    <property type="match status" value="1"/>
</dbReference>
<evidence type="ECO:0000256" key="7">
    <source>
        <dbReference type="ARBA" id="ARBA00022771"/>
    </source>
</evidence>
<evidence type="ECO:0000313" key="15">
    <source>
        <dbReference type="Proteomes" id="UP000757232"/>
    </source>
</evidence>
<evidence type="ECO:0000256" key="6">
    <source>
        <dbReference type="ARBA" id="ARBA00022737"/>
    </source>
</evidence>
<comment type="caution">
    <text evidence="14">The sequence shown here is derived from an EMBL/GenBank/DDBJ whole genome shotgun (WGS) entry which is preliminary data.</text>
</comment>
<evidence type="ECO:0000256" key="5">
    <source>
        <dbReference type="ARBA" id="ARBA00022723"/>
    </source>
</evidence>
<dbReference type="Gene3D" id="3.30.40.10">
    <property type="entry name" value="Zinc/RING finger domain, C3HC4 (zinc finger)"/>
    <property type="match status" value="1"/>
</dbReference>
<dbReference type="Proteomes" id="UP000757232">
    <property type="component" value="Unassembled WGS sequence"/>
</dbReference>
<feature type="region of interest" description="Disordered" evidence="11">
    <location>
        <begin position="223"/>
        <end position="254"/>
    </location>
</feature>
<gene>
    <name evidence="14" type="ORF">A7U60_g574</name>
</gene>
<evidence type="ECO:0000256" key="1">
    <source>
        <dbReference type="ARBA" id="ARBA00001798"/>
    </source>
</evidence>
<comment type="catalytic activity">
    <reaction evidence="1">
        <text>[E2 ubiquitin-conjugating enzyme]-S-ubiquitinyl-L-cysteine + [acceptor protein]-L-lysine = [E2 ubiquitin-conjugating enzyme]-L-cysteine + [acceptor protein]-N(6)-ubiquitinyl-L-lysine.</text>
        <dbReference type="EC" id="2.3.2.31"/>
    </reaction>
</comment>
<evidence type="ECO:0000256" key="2">
    <source>
        <dbReference type="ARBA" id="ARBA00004906"/>
    </source>
</evidence>
<dbReference type="SUPFAM" id="SSF57850">
    <property type="entry name" value="RING/U-box"/>
    <property type="match status" value="2"/>
</dbReference>
<dbReference type="Pfam" id="PF13445">
    <property type="entry name" value="zf-RING_UBOX"/>
    <property type="match status" value="1"/>
</dbReference>
<evidence type="ECO:0000256" key="9">
    <source>
        <dbReference type="ARBA" id="ARBA00022833"/>
    </source>
</evidence>
<dbReference type="OrthoDB" id="1431934at2759"/>
<dbReference type="Gene3D" id="1.20.120.1750">
    <property type="match status" value="1"/>
</dbReference>
<evidence type="ECO:0000256" key="11">
    <source>
        <dbReference type="SAM" id="MobiDB-lite"/>
    </source>
</evidence>
<dbReference type="AlphaFoldDB" id="A0A9Q5I6E6"/>
<dbReference type="GO" id="GO:0061630">
    <property type="term" value="F:ubiquitin protein ligase activity"/>
    <property type="evidence" value="ECO:0007669"/>
    <property type="project" value="UniProtKB-EC"/>
</dbReference>
<reference evidence="14" key="1">
    <citation type="submission" date="2016-06" db="EMBL/GenBank/DDBJ databases">
        <title>Draft Genome sequence of the fungus Inonotus baumii.</title>
        <authorList>
            <person name="Zhu H."/>
            <person name="Lin W."/>
        </authorList>
    </citation>
    <scope>NUCLEOTIDE SEQUENCE</scope>
    <source>
        <strain evidence="14">821</strain>
    </source>
</reference>
<dbReference type="GO" id="GO:0008270">
    <property type="term" value="F:zinc ion binding"/>
    <property type="evidence" value="ECO:0007669"/>
    <property type="project" value="UniProtKB-KW"/>
</dbReference>
<evidence type="ECO:0000256" key="3">
    <source>
        <dbReference type="ARBA" id="ARBA00012251"/>
    </source>
</evidence>
<evidence type="ECO:0000259" key="12">
    <source>
        <dbReference type="PROSITE" id="PS50089"/>
    </source>
</evidence>
<evidence type="ECO:0000256" key="10">
    <source>
        <dbReference type="PROSITE-ProRule" id="PRU00175"/>
    </source>
</evidence>